<gene>
    <name evidence="15" type="ORF">BYL167_LOCUS71103</name>
    <name evidence="16" type="ORF">SMN809_LOCUS79898</name>
</gene>
<evidence type="ECO:0000313" key="16">
    <source>
        <dbReference type="EMBL" id="CAF5216144.1"/>
    </source>
</evidence>
<accession>A0A8S3FZ48</accession>
<dbReference type="Proteomes" id="UP000676336">
    <property type="component" value="Unassembled WGS sequence"/>
</dbReference>
<keyword evidence="9 13" id="KW-0915">Sodium</keyword>
<dbReference type="SUPFAM" id="SSF161070">
    <property type="entry name" value="SNF-like"/>
    <property type="match status" value="1"/>
</dbReference>
<reference evidence="15" key="1">
    <citation type="submission" date="2021-02" db="EMBL/GenBank/DDBJ databases">
        <authorList>
            <person name="Nowell W R."/>
        </authorList>
    </citation>
    <scope>NUCLEOTIDE SEQUENCE</scope>
</reference>
<organism evidence="15 17">
    <name type="scientific">Rotaria magnacalcarata</name>
    <dbReference type="NCBI Taxonomy" id="392030"/>
    <lineage>
        <taxon>Eukaryota</taxon>
        <taxon>Metazoa</taxon>
        <taxon>Spiralia</taxon>
        <taxon>Gnathifera</taxon>
        <taxon>Rotifera</taxon>
        <taxon>Eurotatoria</taxon>
        <taxon>Bdelloidea</taxon>
        <taxon>Philodinida</taxon>
        <taxon>Philodinidae</taxon>
        <taxon>Rotaria</taxon>
    </lineage>
</organism>
<evidence type="ECO:0000256" key="3">
    <source>
        <dbReference type="ARBA" id="ARBA00022475"/>
    </source>
</evidence>
<dbReference type="EMBL" id="CAJOBH010254522">
    <property type="protein sequence ID" value="CAF5145689.1"/>
    <property type="molecule type" value="Genomic_DNA"/>
</dbReference>
<proteinExistence type="predicted"/>
<dbReference type="GO" id="GO:0006865">
    <property type="term" value="P:amino acid transport"/>
    <property type="evidence" value="ECO:0007669"/>
    <property type="project" value="TreeGrafter"/>
</dbReference>
<dbReference type="GO" id="GO:0046872">
    <property type="term" value="F:metal ion binding"/>
    <property type="evidence" value="ECO:0007669"/>
    <property type="project" value="UniProtKB-KW"/>
</dbReference>
<dbReference type="Proteomes" id="UP000681967">
    <property type="component" value="Unassembled WGS sequence"/>
</dbReference>
<evidence type="ECO:0000256" key="13">
    <source>
        <dbReference type="PIRSR" id="PIRSR600175-1"/>
    </source>
</evidence>
<keyword evidence="6" id="KW-0532">Neurotransmitter transport</keyword>
<dbReference type="PROSITE" id="PS50267">
    <property type="entry name" value="NA_NEUROTRAN_SYMP_3"/>
    <property type="match status" value="1"/>
</dbReference>
<dbReference type="InterPro" id="IPR000175">
    <property type="entry name" value="Na/ntran_symport"/>
</dbReference>
<evidence type="ECO:0000256" key="1">
    <source>
        <dbReference type="ARBA" id="ARBA00004651"/>
    </source>
</evidence>
<name>A0A8S3FZ48_9BILA</name>
<keyword evidence="10 14" id="KW-0472">Membrane</keyword>
<keyword evidence="8 14" id="KW-1133">Transmembrane helix</keyword>
<keyword evidence="11" id="KW-1015">Disulfide bond</keyword>
<dbReference type="EMBL" id="CAJOBI010343785">
    <property type="protein sequence ID" value="CAF5216144.1"/>
    <property type="molecule type" value="Genomic_DNA"/>
</dbReference>
<keyword evidence="2" id="KW-0813">Transport</keyword>
<dbReference type="PANTHER" id="PTHR11616">
    <property type="entry name" value="SODIUM/CHLORIDE DEPENDENT TRANSPORTER"/>
    <property type="match status" value="1"/>
</dbReference>
<evidence type="ECO:0000256" key="5">
    <source>
        <dbReference type="ARBA" id="ARBA00022723"/>
    </source>
</evidence>
<evidence type="ECO:0000256" key="12">
    <source>
        <dbReference type="ARBA" id="ARBA00023180"/>
    </source>
</evidence>
<evidence type="ECO:0000256" key="7">
    <source>
        <dbReference type="ARBA" id="ARBA00022847"/>
    </source>
</evidence>
<dbReference type="PANTHER" id="PTHR11616:SF320">
    <property type="entry name" value="SODIUM-DEPENDENT NORADRENALINE TRANSPORTER"/>
    <property type="match status" value="1"/>
</dbReference>
<dbReference type="GO" id="GO:0051583">
    <property type="term" value="P:dopamine uptake involved in synaptic transmission"/>
    <property type="evidence" value="ECO:0007669"/>
    <property type="project" value="TreeGrafter"/>
</dbReference>
<evidence type="ECO:0000256" key="10">
    <source>
        <dbReference type="ARBA" id="ARBA00023136"/>
    </source>
</evidence>
<keyword evidence="4 14" id="KW-0812">Transmembrane</keyword>
<keyword evidence="3" id="KW-1003">Cell membrane</keyword>
<dbReference type="GO" id="GO:0030424">
    <property type="term" value="C:axon"/>
    <property type="evidence" value="ECO:0007669"/>
    <property type="project" value="TreeGrafter"/>
</dbReference>
<evidence type="ECO:0000256" key="4">
    <source>
        <dbReference type="ARBA" id="ARBA00022692"/>
    </source>
</evidence>
<feature type="transmembrane region" description="Helical" evidence="14">
    <location>
        <begin position="78"/>
        <end position="104"/>
    </location>
</feature>
<evidence type="ECO:0000256" key="2">
    <source>
        <dbReference type="ARBA" id="ARBA00022448"/>
    </source>
</evidence>
<evidence type="ECO:0000313" key="15">
    <source>
        <dbReference type="EMBL" id="CAF5145689.1"/>
    </source>
</evidence>
<keyword evidence="7" id="KW-0769">Symport</keyword>
<dbReference type="GO" id="GO:0032809">
    <property type="term" value="C:neuronal cell body membrane"/>
    <property type="evidence" value="ECO:0007669"/>
    <property type="project" value="TreeGrafter"/>
</dbReference>
<dbReference type="InterPro" id="IPR037272">
    <property type="entry name" value="SNS_sf"/>
</dbReference>
<evidence type="ECO:0000256" key="8">
    <source>
        <dbReference type="ARBA" id="ARBA00022989"/>
    </source>
</evidence>
<evidence type="ECO:0000313" key="17">
    <source>
        <dbReference type="Proteomes" id="UP000681967"/>
    </source>
</evidence>
<comment type="caution">
    <text evidence="15">The sequence shown here is derived from an EMBL/GenBank/DDBJ whole genome shotgun (WGS) entry which is preliminary data.</text>
</comment>
<dbReference type="GO" id="GO:0005330">
    <property type="term" value="F:dopamine:sodium symporter activity"/>
    <property type="evidence" value="ECO:0007669"/>
    <property type="project" value="TreeGrafter"/>
</dbReference>
<feature type="non-terminal residue" evidence="15">
    <location>
        <position position="1"/>
    </location>
</feature>
<sequence>ALFPYVVLTILMVRGLFLEGAMKGIQYYIRPDLSKLTDASVWVDAASQTFFSLGPGFGVLMAFASYNDFHHNVYRDAMITVAVNSLTSFASGFVIFMFLVSLMADRKEN</sequence>
<evidence type="ECO:0000256" key="11">
    <source>
        <dbReference type="ARBA" id="ARBA00023157"/>
    </source>
</evidence>
<feature type="binding site" evidence="13">
    <location>
        <position position="84"/>
    </location>
    <ligand>
        <name>Na(+)</name>
        <dbReference type="ChEBI" id="CHEBI:29101"/>
        <label>1</label>
    </ligand>
</feature>
<feature type="binding site" evidence="13">
    <location>
        <position position="52"/>
    </location>
    <ligand>
        <name>Na(+)</name>
        <dbReference type="ChEBI" id="CHEBI:29101"/>
        <label>1</label>
    </ligand>
</feature>
<dbReference type="AlphaFoldDB" id="A0A8S3FZ48"/>
<protein>
    <submittedName>
        <fullName evidence="15">Uncharacterized protein</fullName>
    </submittedName>
</protein>
<dbReference type="GO" id="GO:0042734">
    <property type="term" value="C:presynaptic membrane"/>
    <property type="evidence" value="ECO:0007669"/>
    <property type="project" value="TreeGrafter"/>
</dbReference>
<comment type="subcellular location">
    <subcellularLocation>
        <location evidence="1">Cell membrane</location>
        <topology evidence="1">Multi-pass membrane protein</topology>
    </subcellularLocation>
</comment>
<evidence type="ECO:0000256" key="6">
    <source>
        <dbReference type="ARBA" id="ARBA00022775"/>
    </source>
</evidence>
<feature type="transmembrane region" description="Helical" evidence="14">
    <location>
        <begin position="6"/>
        <end position="29"/>
    </location>
</feature>
<dbReference type="GO" id="GO:0015874">
    <property type="term" value="P:norepinephrine transport"/>
    <property type="evidence" value="ECO:0007669"/>
    <property type="project" value="TreeGrafter"/>
</dbReference>
<keyword evidence="12" id="KW-0325">Glycoprotein</keyword>
<feature type="transmembrane region" description="Helical" evidence="14">
    <location>
        <begin position="41"/>
        <end position="66"/>
    </location>
</feature>
<evidence type="ECO:0000256" key="9">
    <source>
        <dbReference type="ARBA" id="ARBA00023053"/>
    </source>
</evidence>
<keyword evidence="5 13" id="KW-0479">Metal-binding</keyword>
<evidence type="ECO:0000256" key="14">
    <source>
        <dbReference type="SAM" id="Phobius"/>
    </source>
</evidence>
<dbReference type="Pfam" id="PF00209">
    <property type="entry name" value="SNF"/>
    <property type="match status" value="1"/>
</dbReference>